<evidence type="ECO:0000256" key="6">
    <source>
        <dbReference type="RuleBase" id="RU003355"/>
    </source>
</evidence>
<dbReference type="CDD" id="cd07487">
    <property type="entry name" value="Peptidases_S8_1"/>
    <property type="match status" value="1"/>
</dbReference>
<feature type="domain" description="Peptidase S8/S53" evidence="8">
    <location>
        <begin position="213"/>
        <end position="467"/>
    </location>
</feature>
<dbReference type="Gene3D" id="3.40.630.10">
    <property type="entry name" value="Zn peptidases"/>
    <property type="match status" value="1"/>
</dbReference>
<feature type="active site" description="Charge relay system" evidence="5">
    <location>
        <position position="254"/>
    </location>
</feature>
<feature type="signal peptide" evidence="7">
    <location>
        <begin position="1"/>
        <end position="25"/>
    </location>
</feature>
<dbReference type="InterPro" id="IPR015500">
    <property type="entry name" value="Peptidase_S8_subtilisin-rel"/>
</dbReference>
<name>A0ABQ4FYI9_9ACTN</name>
<organism evidence="9 10">
    <name type="scientific">Microbispora corallina</name>
    <dbReference type="NCBI Taxonomy" id="83302"/>
    <lineage>
        <taxon>Bacteria</taxon>
        <taxon>Bacillati</taxon>
        <taxon>Actinomycetota</taxon>
        <taxon>Actinomycetes</taxon>
        <taxon>Streptosporangiales</taxon>
        <taxon>Streptosporangiaceae</taxon>
        <taxon>Microbispora</taxon>
    </lineage>
</organism>
<feature type="active site" description="Charge relay system" evidence="5">
    <location>
        <position position="429"/>
    </location>
</feature>
<gene>
    <name evidence="9" type="ORF">Mco01_28890</name>
</gene>
<feature type="chain" id="PRO_5045512006" evidence="7">
    <location>
        <begin position="26"/>
        <end position="1235"/>
    </location>
</feature>
<dbReference type="Proteomes" id="UP000603904">
    <property type="component" value="Unassembled WGS sequence"/>
</dbReference>
<dbReference type="EMBL" id="BOOC01000011">
    <property type="protein sequence ID" value="GIH39889.1"/>
    <property type="molecule type" value="Genomic_DNA"/>
</dbReference>
<keyword evidence="3 5" id="KW-0378">Hydrolase</keyword>
<dbReference type="PROSITE" id="PS51892">
    <property type="entry name" value="SUBTILASE"/>
    <property type="match status" value="1"/>
</dbReference>
<comment type="caution">
    <text evidence="9">The sequence shown here is derived from an EMBL/GenBank/DDBJ whole genome shotgun (WGS) entry which is preliminary data.</text>
</comment>
<dbReference type="Gene3D" id="3.50.30.30">
    <property type="match status" value="1"/>
</dbReference>
<keyword evidence="10" id="KW-1185">Reference proteome</keyword>
<evidence type="ECO:0000313" key="9">
    <source>
        <dbReference type="EMBL" id="GIH39889.1"/>
    </source>
</evidence>
<dbReference type="Pfam" id="PF00082">
    <property type="entry name" value="Peptidase_S8"/>
    <property type="match status" value="1"/>
</dbReference>
<dbReference type="SUPFAM" id="SSF52743">
    <property type="entry name" value="Subtilisin-like"/>
    <property type="match status" value="1"/>
</dbReference>
<reference evidence="9 10" key="1">
    <citation type="submission" date="2021-01" db="EMBL/GenBank/DDBJ databases">
        <title>Whole genome shotgun sequence of Microbispora corallina NBRC 16416.</title>
        <authorList>
            <person name="Komaki H."/>
            <person name="Tamura T."/>
        </authorList>
    </citation>
    <scope>NUCLEOTIDE SEQUENCE [LARGE SCALE GENOMIC DNA]</scope>
    <source>
        <strain evidence="9 10">NBRC 16416</strain>
    </source>
</reference>
<dbReference type="InterPro" id="IPR046450">
    <property type="entry name" value="PA_dom_sf"/>
</dbReference>
<dbReference type="PROSITE" id="PS00138">
    <property type="entry name" value="SUBTILASE_SER"/>
    <property type="match status" value="1"/>
</dbReference>
<dbReference type="PROSITE" id="PS00137">
    <property type="entry name" value="SUBTILASE_HIS"/>
    <property type="match status" value="1"/>
</dbReference>
<accession>A0ABQ4FYI9</accession>
<dbReference type="InterPro" id="IPR000209">
    <property type="entry name" value="Peptidase_S8/S53_dom"/>
</dbReference>
<proteinExistence type="inferred from homology"/>
<dbReference type="Gene3D" id="3.40.50.200">
    <property type="entry name" value="Peptidase S8/S53 domain"/>
    <property type="match status" value="1"/>
</dbReference>
<keyword evidence="7" id="KW-0732">Signal</keyword>
<dbReference type="InterPro" id="IPR023827">
    <property type="entry name" value="Peptidase_S8_Asp-AS"/>
</dbReference>
<keyword evidence="2 5" id="KW-0645">Protease</keyword>
<dbReference type="InterPro" id="IPR051048">
    <property type="entry name" value="Peptidase_S8/S53_subtilisin"/>
</dbReference>
<evidence type="ECO:0000259" key="8">
    <source>
        <dbReference type="Pfam" id="PF00082"/>
    </source>
</evidence>
<dbReference type="InterPro" id="IPR036852">
    <property type="entry name" value="Peptidase_S8/S53_dom_sf"/>
</dbReference>
<keyword evidence="4 5" id="KW-0720">Serine protease</keyword>
<evidence type="ECO:0000256" key="2">
    <source>
        <dbReference type="ARBA" id="ARBA00022670"/>
    </source>
</evidence>
<dbReference type="PANTHER" id="PTHR43399:SF4">
    <property type="entry name" value="CELL WALL-ASSOCIATED PROTEASE"/>
    <property type="match status" value="1"/>
</dbReference>
<dbReference type="PROSITE" id="PS00136">
    <property type="entry name" value="SUBTILASE_ASP"/>
    <property type="match status" value="1"/>
</dbReference>
<evidence type="ECO:0000256" key="3">
    <source>
        <dbReference type="ARBA" id="ARBA00022801"/>
    </source>
</evidence>
<evidence type="ECO:0000256" key="5">
    <source>
        <dbReference type="PROSITE-ProRule" id="PRU01240"/>
    </source>
</evidence>
<protein>
    <submittedName>
        <fullName evidence="9">Peptidase</fullName>
    </submittedName>
</protein>
<dbReference type="PANTHER" id="PTHR43399">
    <property type="entry name" value="SUBTILISIN-RELATED"/>
    <property type="match status" value="1"/>
</dbReference>
<dbReference type="PRINTS" id="PR00723">
    <property type="entry name" value="SUBTILISIN"/>
</dbReference>
<feature type="active site" description="Charge relay system" evidence="5">
    <location>
        <position position="222"/>
    </location>
</feature>
<dbReference type="InterPro" id="IPR022398">
    <property type="entry name" value="Peptidase_S8_His-AS"/>
</dbReference>
<dbReference type="InterPro" id="IPR023828">
    <property type="entry name" value="Peptidase_S8_Ser-AS"/>
</dbReference>
<evidence type="ECO:0000256" key="4">
    <source>
        <dbReference type="ARBA" id="ARBA00022825"/>
    </source>
</evidence>
<sequence length="1235" mass="129533">MRWRALLLAATAALPVFVSPAQSSAAAAAAPPPDAVHHVTLITGDVVTVEQLPGGRHTAEVRPGAGREGTRFYYQEVDGVLRITPADMVPYLAEHVLDPRLFEVGELIDQGYDDERSKTLPLVLVRDQGARTSALPGLGDGTELGSVHGEAVAADKSRLADFWQSVEPSARTAGGSLRQGVRKIWLDGRVRASLDHSVPQVGAPEAWKAGFDGTGVEVAVLDTGVDLGHPDLAAKIAGTRNFTADPSVQDGFGHGTHVASIIAGLGTASGGRLTGVAPGAKLLVGKVLSDEGYGTESQVIEGMEWAASSGAAVVNMSLGGGPTDGTDPLSVAVDTLTEQTGTLFVVAAGNDGDADYTVGSPGTATAALTVGAVDREDRLASFSSRGPRLDGGLKPDITAPGVDIVAARAAGTSLGSPVDDHYTALSGTSMATPHVAGAAAIVKQRHPDWTAGRIKDALVDAAKTIEGPTVYEQGGGRLDVARAVRQEVTATGALDLGAHEAGGPAVVDGTVTYANAGRAPVRLTLTAALAEPGGAPAPAGALTLGSPEVTVQPGATAQVAVRADLGALPDGRYGGYVTAVSDDGATTLHTTLGLSKRGPVHKVHFTAVDRDGKPSRVGVVTMFGASSLDDVFTYILDEQAGTTVEVPEGTYMTQAIFDPSSGPHPVDSLVVMPELKVTGDMDVVLDARTAVPVTITTPKPVVQTGVFTYFTYRTSGNRRIGQGAMDFPSVDRLAVTPTKPVSEGTFEFASRWQLGSPQVSARLTGSTESLPVLPLNRSPEVTDAHRWPLVYAGSGTPEELARVKARGRAVVVAPPDRGYWEDRIAAAGAAGAAAVIVVGEPDFPAWQAWSPVGDRYPLPAVVVANDVGQRLVREARGGHAVIELSGPPAQQYLYDVMQVSSGRVPDHVVYAVTDANTTRIDTAYQESGGFGWAKEQRFGWRPWQDYSLDNQMEIQRVVRTPLERAEYVTAGDTQWQHVVKHLYSWEEMSGLRPGLTEPPRSYTGGKVAGERWFGPVVRPAVPAGVPGLVPTRNGDTLTVDVPEFTDSAGHYGYARTGDEADTTAARLYRDGTQVEERDEARGAFPAVPENAEYRLELSVKRSSEEWTHAVATDTAWTFRSAHTTRPEPLPLLQVDYDVPADLYGRVPKGAPVTLGFAVRSPAPGLTVKDLTAELSYDDGATWTRLPVRSAGGGRYTAVAGPAGARAGWQASLRVTASDTAGDQVRQTVVRAYELG</sequence>
<evidence type="ECO:0000256" key="7">
    <source>
        <dbReference type="SAM" id="SignalP"/>
    </source>
</evidence>
<evidence type="ECO:0000313" key="10">
    <source>
        <dbReference type="Proteomes" id="UP000603904"/>
    </source>
</evidence>
<comment type="similarity">
    <text evidence="1 5 6">Belongs to the peptidase S8 family.</text>
</comment>
<dbReference type="RefSeq" id="WP_204057376.1">
    <property type="nucleotide sequence ID" value="NZ_BAAAGP010000011.1"/>
</dbReference>
<dbReference type="SUPFAM" id="SSF52025">
    <property type="entry name" value="PA domain"/>
    <property type="match status" value="1"/>
</dbReference>
<evidence type="ECO:0000256" key="1">
    <source>
        <dbReference type="ARBA" id="ARBA00011073"/>
    </source>
</evidence>